<keyword evidence="1" id="KW-0805">Transcription regulation</keyword>
<dbReference type="EMBL" id="JACGWO010000009">
    <property type="protein sequence ID" value="KAK4417834.1"/>
    <property type="molecule type" value="Genomic_DNA"/>
</dbReference>
<evidence type="ECO:0000313" key="5">
    <source>
        <dbReference type="EMBL" id="KAK4417834.1"/>
    </source>
</evidence>
<feature type="chain" id="PRO_5042059077" description="NET domain-containing protein" evidence="3">
    <location>
        <begin position="16"/>
        <end position="333"/>
    </location>
</feature>
<evidence type="ECO:0000259" key="4">
    <source>
        <dbReference type="PROSITE" id="PS51525"/>
    </source>
</evidence>
<evidence type="ECO:0000256" key="2">
    <source>
        <dbReference type="ARBA" id="ARBA00023163"/>
    </source>
</evidence>
<dbReference type="Pfam" id="PF17035">
    <property type="entry name" value="BET"/>
    <property type="match status" value="1"/>
</dbReference>
<feature type="domain" description="NET" evidence="4">
    <location>
        <begin position="251"/>
        <end position="332"/>
    </location>
</feature>
<keyword evidence="3" id="KW-0732">Signal</keyword>
<gene>
    <name evidence="5" type="ORF">Salat_2196100</name>
</gene>
<feature type="signal peptide" evidence="3">
    <location>
        <begin position="1"/>
        <end position="15"/>
    </location>
</feature>
<dbReference type="PANTHER" id="PTHR45926">
    <property type="entry name" value="OSJNBA0053K19.4 PROTEIN"/>
    <property type="match status" value="1"/>
</dbReference>
<evidence type="ECO:0000256" key="1">
    <source>
        <dbReference type="ARBA" id="ARBA00023015"/>
    </source>
</evidence>
<keyword evidence="6" id="KW-1185">Reference proteome</keyword>
<reference evidence="5" key="2">
    <citation type="journal article" date="2024" name="Plant">
        <title>Genomic evolution and insights into agronomic trait innovations of Sesamum species.</title>
        <authorList>
            <person name="Miao H."/>
            <person name="Wang L."/>
            <person name="Qu L."/>
            <person name="Liu H."/>
            <person name="Sun Y."/>
            <person name="Le M."/>
            <person name="Wang Q."/>
            <person name="Wei S."/>
            <person name="Zheng Y."/>
            <person name="Lin W."/>
            <person name="Duan Y."/>
            <person name="Cao H."/>
            <person name="Xiong S."/>
            <person name="Wang X."/>
            <person name="Wei L."/>
            <person name="Li C."/>
            <person name="Ma Q."/>
            <person name="Ju M."/>
            <person name="Zhao R."/>
            <person name="Li G."/>
            <person name="Mu C."/>
            <person name="Tian Q."/>
            <person name="Mei H."/>
            <person name="Zhang T."/>
            <person name="Gao T."/>
            <person name="Zhang H."/>
        </authorList>
    </citation>
    <scope>NUCLEOTIDE SEQUENCE</scope>
    <source>
        <strain evidence="5">3651</strain>
    </source>
</reference>
<dbReference type="InterPro" id="IPR038336">
    <property type="entry name" value="NET_sf"/>
</dbReference>
<organism evidence="5 6">
    <name type="scientific">Sesamum alatum</name>
    <dbReference type="NCBI Taxonomy" id="300844"/>
    <lineage>
        <taxon>Eukaryota</taxon>
        <taxon>Viridiplantae</taxon>
        <taxon>Streptophyta</taxon>
        <taxon>Embryophyta</taxon>
        <taxon>Tracheophyta</taxon>
        <taxon>Spermatophyta</taxon>
        <taxon>Magnoliopsida</taxon>
        <taxon>eudicotyledons</taxon>
        <taxon>Gunneridae</taxon>
        <taxon>Pentapetalae</taxon>
        <taxon>asterids</taxon>
        <taxon>lamiids</taxon>
        <taxon>Lamiales</taxon>
        <taxon>Pedaliaceae</taxon>
        <taxon>Sesamum</taxon>
    </lineage>
</organism>
<reference evidence="5" key="1">
    <citation type="submission" date="2020-06" db="EMBL/GenBank/DDBJ databases">
        <authorList>
            <person name="Li T."/>
            <person name="Hu X."/>
            <person name="Zhang T."/>
            <person name="Song X."/>
            <person name="Zhang H."/>
            <person name="Dai N."/>
            <person name="Sheng W."/>
            <person name="Hou X."/>
            <person name="Wei L."/>
        </authorList>
    </citation>
    <scope>NUCLEOTIDE SEQUENCE</scope>
    <source>
        <strain evidence="5">3651</strain>
        <tissue evidence="5">Leaf</tissue>
    </source>
</reference>
<name>A0AAE1XTQ4_9LAMI</name>
<keyword evidence="2" id="KW-0804">Transcription</keyword>
<proteinExistence type="predicted"/>
<accession>A0AAE1XTQ4</accession>
<sequence>MEALHCVLCVCTAWANMLVLVGPKFVVMSENSRDLTTSEEFNRVGPDFFGFYRNEVSELLSQDEDLLPPDQTSDLAGNICEVDREKGSTKNSCRTKDSNGIIGSASLFSNGIGALLTESKKERLKSLLRQSVFTLTQEVDEMMDPVLSICRIRSCLRCKESILSLDASARKADEPERPHKKLKVLPECSNQKNGSIMNSDTTVDAVGIEMDDDLRFLLENDSTKVEELMKKHCGELSDTLDHMEQNLDELLNIMMTTCRSMTPAEKQQLRRLIQNLPPRNLDYVVEIIGRNKLSVKSSCDEVHVDLDKEDNVTLWRLYFYVTAYKLSQSEDGK</sequence>
<dbReference type="AlphaFoldDB" id="A0AAE1XTQ4"/>
<dbReference type="PROSITE" id="PS51525">
    <property type="entry name" value="NET"/>
    <property type="match status" value="1"/>
</dbReference>
<protein>
    <recommendedName>
        <fullName evidence="4">NET domain-containing protein</fullName>
    </recommendedName>
</protein>
<dbReference type="Proteomes" id="UP001293254">
    <property type="component" value="Unassembled WGS sequence"/>
</dbReference>
<evidence type="ECO:0000313" key="6">
    <source>
        <dbReference type="Proteomes" id="UP001293254"/>
    </source>
</evidence>
<dbReference type="Gene3D" id="1.20.1270.220">
    <property type="match status" value="1"/>
</dbReference>
<comment type="caution">
    <text evidence="5">The sequence shown here is derived from an EMBL/GenBank/DDBJ whole genome shotgun (WGS) entry which is preliminary data.</text>
</comment>
<dbReference type="InterPro" id="IPR027353">
    <property type="entry name" value="NET_dom"/>
</dbReference>
<evidence type="ECO:0000256" key="3">
    <source>
        <dbReference type="SAM" id="SignalP"/>
    </source>
</evidence>